<dbReference type="PANTHER" id="PTHR10788">
    <property type="entry name" value="TREHALOSE-6-PHOSPHATE SYNTHASE"/>
    <property type="match status" value="1"/>
</dbReference>
<dbReference type="SUPFAM" id="SSF53756">
    <property type="entry name" value="UDP-Glycosyltransferase/glycogen phosphorylase"/>
    <property type="match status" value="1"/>
</dbReference>
<dbReference type="STRING" id="1353537.TP2_06030"/>
<protein>
    <submittedName>
        <fullName evidence="2">Uncharacterized protein</fullName>
    </submittedName>
</protein>
<dbReference type="eggNOG" id="COG0380">
    <property type="taxonomic scope" value="Bacteria"/>
</dbReference>
<organism evidence="2 3">
    <name type="scientific">Thioclava pacifica DSM 10166</name>
    <dbReference type="NCBI Taxonomy" id="1353537"/>
    <lineage>
        <taxon>Bacteria</taxon>
        <taxon>Pseudomonadati</taxon>
        <taxon>Pseudomonadota</taxon>
        <taxon>Alphaproteobacteria</taxon>
        <taxon>Rhodobacterales</taxon>
        <taxon>Paracoccaceae</taxon>
        <taxon>Thioclava</taxon>
    </lineage>
</organism>
<dbReference type="InterPro" id="IPR001830">
    <property type="entry name" value="Glyco_trans_20"/>
</dbReference>
<dbReference type="Pfam" id="PF00982">
    <property type="entry name" value="Glyco_transf_20"/>
    <property type="match status" value="1"/>
</dbReference>
<dbReference type="Gene3D" id="3.40.50.2000">
    <property type="entry name" value="Glycogen Phosphorylase B"/>
    <property type="match status" value="2"/>
</dbReference>
<evidence type="ECO:0000256" key="1">
    <source>
        <dbReference type="ARBA" id="ARBA00008799"/>
    </source>
</evidence>
<gene>
    <name evidence="2" type="ORF">TP2_06030</name>
</gene>
<dbReference type="CDD" id="cd03788">
    <property type="entry name" value="GT20_TPS"/>
    <property type="match status" value="1"/>
</dbReference>
<dbReference type="PANTHER" id="PTHR10788:SF106">
    <property type="entry name" value="BCDNA.GH08860"/>
    <property type="match status" value="1"/>
</dbReference>
<name>A0A074JD80_9RHOB</name>
<sequence length="448" mass="50250">MGRLICLSNRIPTGANPSGGLVVALGDVLSETGGIWIGTSGEIAEKPDTCLREIEGGPFKRFCFDLTEEEQENYYAGYSNSVLWPLFHGRTDLMEIHQDYLNTYKQVNRRIAKLIAPMIQPDDRIWVHDFHLLPLAYELRVLGIQNPIGFFLHTPFPGPISMQALPNGREVCQWLSNYDLVGLQAERDVRACLASMVEIGEGSDLGNGFIHLAPRQCRIAAFPIGIDTAEFTELAAREIEKLPSGILKPDRSLMIGVDRLDYSKGVPHRFRAFGEFLDRHEEWHRHVSLLQISPPTREGVQAYDDIREETEHLSGRINGQFADIQWAPIRFINRPVPREVLAGLYRASQVALVTPLMDGMNLVAKEFVAAQNSDDPGVLILSQFAGAAEQMTDALLVNPHDTEQMATSMLTALMMSRGERRERHRALLDGLTRQDVHWWSNAFLTALG</sequence>
<dbReference type="EMBL" id="AUND01000012">
    <property type="protein sequence ID" value="KEO54484.1"/>
    <property type="molecule type" value="Genomic_DNA"/>
</dbReference>
<evidence type="ECO:0000313" key="3">
    <source>
        <dbReference type="Proteomes" id="UP000027432"/>
    </source>
</evidence>
<evidence type="ECO:0000313" key="2">
    <source>
        <dbReference type="EMBL" id="KEO54484.1"/>
    </source>
</evidence>
<dbReference type="Proteomes" id="UP000027432">
    <property type="component" value="Unassembled WGS sequence"/>
</dbReference>
<accession>A0A074JD80</accession>
<dbReference type="AlphaFoldDB" id="A0A074JD80"/>
<reference evidence="2 3" key="1">
    <citation type="submission" date="2013-07" db="EMBL/GenBank/DDBJ databases">
        <title>Thioclava pacifica DSM 10166 Genome Sequencing.</title>
        <authorList>
            <person name="Lai Q."/>
            <person name="Shao Z."/>
        </authorList>
    </citation>
    <scope>NUCLEOTIDE SEQUENCE [LARGE SCALE GENOMIC DNA]</scope>
    <source>
        <strain evidence="2 3">DSM 10166</strain>
    </source>
</reference>
<dbReference type="OrthoDB" id="9815690at2"/>
<dbReference type="RefSeq" id="WP_038075824.1">
    <property type="nucleotide sequence ID" value="NZ_AUND01000012.1"/>
</dbReference>
<proteinExistence type="inferred from homology"/>
<comment type="similarity">
    <text evidence="1">Belongs to the glycosyltransferase 20 family.</text>
</comment>
<comment type="caution">
    <text evidence="2">The sequence shown here is derived from an EMBL/GenBank/DDBJ whole genome shotgun (WGS) entry which is preliminary data.</text>
</comment>
<keyword evidence="3" id="KW-1185">Reference proteome</keyword>
<dbReference type="GO" id="GO:0003825">
    <property type="term" value="F:alpha,alpha-trehalose-phosphate synthase (UDP-forming) activity"/>
    <property type="evidence" value="ECO:0007669"/>
    <property type="project" value="TreeGrafter"/>
</dbReference>
<dbReference type="GO" id="GO:0005992">
    <property type="term" value="P:trehalose biosynthetic process"/>
    <property type="evidence" value="ECO:0007669"/>
    <property type="project" value="InterPro"/>
</dbReference>